<keyword evidence="2" id="KW-1185">Reference proteome</keyword>
<sequence>MAWEELPASVPMHFRCPISFDLMKDPVSLCTGMTYDRSSINKWLDAGHKTCPATMQTLSNEDLTPNHTLRRLIQTWQASITAKGVERISVDRQPLDKHEVDLLLQDATKESTSLESLRKLRAKAKESSKNCRCIAQSGAVPMLLSLLRSFSSLDYNACKGRETDACEAIIGTLALIPADYATKILIASTKNLSFVSGILSRGSMDAKINAAVLLESLATDRELKLTVGSTEGIFEGLVELLKENSNQMAMKASLRSFLALCLTRRNRVRAVKAGAIAALVELLPDVTSISAEYVLAVLELLCKCAEGRAAFNEHALAIPTVAQKICHVSDVASEYAVGILWGICKHCGEETVQNRLVEAGVLAKLVILLQLDFSSCTKHKMTEFLKLLKNISRRYPRTCNLDEARFIAI</sequence>
<organism evidence="1 2">
    <name type="scientific">Diphasiastrum complanatum</name>
    <name type="common">Issler's clubmoss</name>
    <name type="synonym">Lycopodium complanatum</name>
    <dbReference type="NCBI Taxonomy" id="34168"/>
    <lineage>
        <taxon>Eukaryota</taxon>
        <taxon>Viridiplantae</taxon>
        <taxon>Streptophyta</taxon>
        <taxon>Embryophyta</taxon>
        <taxon>Tracheophyta</taxon>
        <taxon>Lycopodiopsida</taxon>
        <taxon>Lycopodiales</taxon>
        <taxon>Lycopodiaceae</taxon>
        <taxon>Lycopodioideae</taxon>
        <taxon>Diphasiastrum</taxon>
    </lineage>
</organism>
<accession>A0ACC2CYM3</accession>
<dbReference type="EMBL" id="CM055099">
    <property type="protein sequence ID" value="KAJ7546980.1"/>
    <property type="molecule type" value="Genomic_DNA"/>
</dbReference>
<gene>
    <name evidence="1" type="ORF">O6H91_08G063400</name>
</gene>
<dbReference type="Proteomes" id="UP001162992">
    <property type="component" value="Chromosome 8"/>
</dbReference>
<proteinExistence type="predicted"/>
<reference evidence="2" key="1">
    <citation type="journal article" date="2024" name="Proc. Natl. Acad. Sci. U.S.A.">
        <title>Extraordinary preservation of gene collinearity over three hundred million years revealed in homosporous lycophytes.</title>
        <authorList>
            <person name="Li C."/>
            <person name="Wickell D."/>
            <person name="Kuo L.Y."/>
            <person name="Chen X."/>
            <person name="Nie B."/>
            <person name="Liao X."/>
            <person name="Peng D."/>
            <person name="Ji J."/>
            <person name="Jenkins J."/>
            <person name="Williams M."/>
            <person name="Shu S."/>
            <person name="Plott C."/>
            <person name="Barry K."/>
            <person name="Rajasekar S."/>
            <person name="Grimwood J."/>
            <person name="Han X."/>
            <person name="Sun S."/>
            <person name="Hou Z."/>
            <person name="He W."/>
            <person name="Dai G."/>
            <person name="Sun C."/>
            <person name="Schmutz J."/>
            <person name="Leebens-Mack J.H."/>
            <person name="Li F.W."/>
            <person name="Wang L."/>
        </authorList>
    </citation>
    <scope>NUCLEOTIDE SEQUENCE [LARGE SCALE GENOMIC DNA]</scope>
    <source>
        <strain evidence="2">cv. PW_Plant_1</strain>
    </source>
</reference>
<name>A0ACC2CYM3_DIPCM</name>
<evidence type="ECO:0000313" key="1">
    <source>
        <dbReference type="EMBL" id="KAJ7546980.1"/>
    </source>
</evidence>
<comment type="caution">
    <text evidence="1">The sequence shown here is derived from an EMBL/GenBank/DDBJ whole genome shotgun (WGS) entry which is preliminary data.</text>
</comment>
<protein>
    <submittedName>
        <fullName evidence="1">Uncharacterized protein</fullName>
    </submittedName>
</protein>
<evidence type="ECO:0000313" key="2">
    <source>
        <dbReference type="Proteomes" id="UP001162992"/>
    </source>
</evidence>